<proteinExistence type="predicted"/>
<dbReference type="EMBL" id="BQNB010009067">
    <property type="protein sequence ID" value="GJS58281.1"/>
    <property type="molecule type" value="Genomic_DNA"/>
</dbReference>
<keyword evidence="2" id="KW-1185">Reference proteome</keyword>
<evidence type="ECO:0000313" key="1">
    <source>
        <dbReference type="EMBL" id="GJS58281.1"/>
    </source>
</evidence>
<evidence type="ECO:0000313" key="2">
    <source>
        <dbReference type="Proteomes" id="UP001151760"/>
    </source>
</evidence>
<name>A0ABQ4WZD4_9ASTR</name>
<protein>
    <submittedName>
        <fullName evidence="1">Uncharacterized protein</fullName>
    </submittedName>
</protein>
<reference evidence="1" key="2">
    <citation type="submission" date="2022-01" db="EMBL/GenBank/DDBJ databases">
        <authorList>
            <person name="Yamashiro T."/>
            <person name="Shiraishi A."/>
            <person name="Satake H."/>
            <person name="Nakayama K."/>
        </authorList>
    </citation>
    <scope>NUCLEOTIDE SEQUENCE</scope>
</reference>
<sequence length="139" mass="15519">MGRNSHLLVLVSCCTDRFWNMLTLTDDSCWLNPAPLSPKIYPSGPFRASWSTSAAEEGDIVFDANNSSFYLGGEEASIQKKAPQVKKRLGRVMCTKHYGSMIVICFSDLWIIINSSSHVEREKPSQRVAVILNGGIYIF</sequence>
<gene>
    <name evidence="1" type="ORF">Tco_0653065</name>
</gene>
<comment type="caution">
    <text evidence="1">The sequence shown here is derived from an EMBL/GenBank/DDBJ whole genome shotgun (WGS) entry which is preliminary data.</text>
</comment>
<accession>A0ABQ4WZD4</accession>
<dbReference type="Proteomes" id="UP001151760">
    <property type="component" value="Unassembled WGS sequence"/>
</dbReference>
<organism evidence="1 2">
    <name type="scientific">Tanacetum coccineum</name>
    <dbReference type="NCBI Taxonomy" id="301880"/>
    <lineage>
        <taxon>Eukaryota</taxon>
        <taxon>Viridiplantae</taxon>
        <taxon>Streptophyta</taxon>
        <taxon>Embryophyta</taxon>
        <taxon>Tracheophyta</taxon>
        <taxon>Spermatophyta</taxon>
        <taxon>Magnoliopsida</taxon>
        <taxon>eudicotyledons</taxon>
        <taxon>Gunneridae</taxon>
        <taxon>Pentapetalae</taxon>
        <taxon>asterids</taxon>
        <taxon>campanulids</taxon>
        <taxon>Asterales</taxon>
        <taxon>Asteraceae</taxon>
        <taxon>Asteroideae</taxon>
        <taxon>Anthemideae</taxon>
        <taxon>Anthemidinae</taxon>
        <taxon>Tanacetum</taxon>
    </lineage>
</organism>
<reference evidence="1" key="1">
    <citation type="journal article" date="2022" name="Int. J. Mol. Sci.">
        <title>Draft Genome of Tanacetum Coccineum: Genomic Comparison of Closely Related Tanacetum-Family Plants.</title>
        <authorList>
            <person name="Yamashiro T."/>
            <person name="Shiraishi A."/>
            <person name="Nakayama K."/>
            <person name="Satake H."/>
        </authorList>
    </citation>
    <scope>NUCLEOTIDE SEQUENCE</scope>
</reference>